<dbReference type="EMBL" id="JASCIQ010000031">
    <property type="protein sequence ID" value="MDI3407337.1"/>
    <property type="molecule type" value="Genomic_DNA"/>
</dbReference>
<proteinExistence type="predicted"/>
<name>A0ABT6SGK9_9ACTN</name>
<dbReference type="RefSeq" id="WP_282545250.1">
    <property type="nucleotide sequence ID" value="NZ_JASCIQ010000031.1"/>
</dbReference>
<organism evidence="1 2">
    <name type="scientific">Streptomyces cavernicola</name>
    <dbReference type="NCBI Taxonomy" id="3043613"/>
    <lineage>
        <taxon>Bacteria</taxon>
        <taxon>Bacillati</taxon>
        <taxon>Actinomycetota</taxon>
        <taxon>Actinomycetes</taxon>
        <taxon>Kitasatosporales</taxon>
        <taxon>Streptomycetaceae</taxon>
        <taxon>Streptomyces</taxon>
    </lineage>
</organism>
<reference evidence="1 2" key="1">
    <citation type="submission" date="2023-05" db="EMBL/GenBank/DDBJ databases">
        <title>Draft genome sequence of Streptomyces sp. B-S-A6 isolated from a cave soil in Thailand.</title>
        <authorList>
            <person name="Chamroensaksri N."/>
            <person name="Muangham S."/>
        </authorList>
    </citation>
    <scope>NUCLEOTIDE SEQUENCE [LARGE SCALE GENOMIC DNA]</scope>
    <source>
        <strain evidence="1 2">B-S-A6</strain>
    </source>
</reference>
<evidence type="ECO:0000313" key="2">
    <source>
        <dbReference type="Proteomes" id="UP001223978"/>
    </source>
</evidence>
<gene>
    <name evidence="1" type="ORF">QIS96_26445</name>
</gene>
<accession>A0ABT6SGK9</accession>
<keyword evidence="2" id="KW-1185">Reference proteome</keyword>
<sequence>MWAEDSSDASVGDRWGALDAGTRGEVDADVLRDRRLSALSSVLQALRLASLGGLPEAERLVHWRYEELADRVRTAPPDPLDVPSLAARAAAHPGRVAAVAALWDGDTVHGWYVLLLASLQVPDGEGHLATIRRAPDGPPPDAVAAEAGRALAEHLGVPFRFASPDTPADAAPPRR</sequence>
<evidence type="ECO:0000313" key="1">
    <source>
        <dbReference type="EMBL" id="MDI3407337.1"/>
    </source>
</evidence>
<dbReference type="Proteomes" id="UP001223978">
    <property type="component" value="Unassembled WGS sequence"/>
</dbReference>
<comment type="caution">
    <text evidence="1">The sequence shown here is derived from an EMBL/GenBank/DDBJ whole genome shotgun (WGS) entry which is preliminary data.</text>
</comment>
<protein>
    <submittedName>
        <fullName evidence="1">Uncharacterized protein</fullName>
    </submittedName>
</protein>